<organism evidence="1">
    <name type="scientific">Rhizophora mucronata</name>
    <name type="common">Asiatic mangrove</name>
    <dbReference type="NCBI Taxonomy" id="61149"/>
    <lineage>
        <taxon>Eukaryota</taxon>
        <taxon>Viridiplantae</taxon>
        <taxon>Streptophyta</taxon>
        <taxon>Embryophyta</taxon>
        <taxon>Tracheophyta</taxon>
        <taxon>Spermatophyta</taxon>
        <taxon>Magnoliopsida</taxon>
        <taxon>eudicotyledons</taxon>
        <taxon>Gunneridae</taxon>
        <taxon>Pentapetalae</taxon>
        <taxon>rosids</taxon>
        <taxon>fabids</taxon>
        <taxon>Malpighiales</taxon>
        <taxon>Rhizophoraceae</taxon>
        <taxon>Rhizophora</taxon>
    </lineage>
</organism>
<name>A0A2P2JJE9_RHIMU</name>
<protein>
    <submittedName>
        <fullName evidence="1">Uncharacterized protein</fullName>
    </submittedName>
</protein>
<dbReference type="AlphaFoldDB" id="A0A2P2JJE9"/>
<sequence>MPSHPQDLKDGGAVPSSSILKLAMKSIILHPIIGMLMDLEKNISSSIPSFKTGFEV</sequence>
<proteinExistence type="predicted"/>
<dbReference type="EMBL" id="GGEC01013108">
    <property type="protein sequence ID" value="MBW93591.1"/>
    <property type="molecule type" value="Transcribed_RNA"/>
</dbReference>
<accession>A0A2P2JJE9</accession>
<reference evidence="1" key="1">
    <citation type="submission" date="2018-02" db="EMBL/GenBank/DDBJ databases">
        <title>Rhizophora mucronata_Transcriptome.</title>
        <authorList>
            <person name="Meera S.P."/>
            <person name="Sreeshan A."/>
            <person name="Augustine A."/>
        </authorList>
    </citation>
    <scope>NUCLEOTIDE SEQUENCE</scope>
    <source>
        <tissue evidence="1">Leaf</tissue>
    </source>
</reference>
<evidence type="ECO:0000313" key="1">
    <source>
        <dbReference type="EMBL" id="MBW93591.1"/>
    </source>
</evidence>